<organism evidence="2 3">
    <name type="scientific">Tetrabaena socialis</name>
    <dbReference type="NCBI Taxonomy" id="47790"/>
    <lineage>
        <taxon>Eukaryota</taxon>
        <taxon>Viridiplantae</taxon>
        <taxon>Chlorophyta</taxon>
        <taxon>core chlorophytes</taxon>
        <taxon>Chlorophyceae</taxon>
        <taxon>CS clade</taxon>
        <taxon>Chlamydomonadales</taxon>
        <taxon>Tetrabaenaceae</taxon>
        <taxon>Tetrabaena</taxon>
    </lineage>
</organism>
<reference evidence="2 3" key="1">
    <citation type="journal article" date="2017" name="Mol. Biol. Evol.">
        <title>The 4-celled Tetrabaena socialis nuclear genome reveals the essential components for genetic control of cell number at the origin of multicellularity in the volvocine lineage.</title>
        <authorList>
            <person name="Featherston J."/>
            <person name="Arakaki Y."/>
            <person name="Hanschen E.R."/>
            <person name="Ferris P.J."/>
            <person name="Michod R.E."/>
            <person name="Olson B.J.S.C."/>
            <person name="Nozaki H."/>
            <person name="Durand P.M."/>
        </authorList>
    </citation>
    <scope>NUCLEOTIDE SEQUENCE [LARGE SCALE GENOMIC DNA]</scope>
    <source>
        <strain evidence="2 3">NIES-571</strain>
    </source>
</reference>
<dbReference type="InterPro" id="IPR052994">
    <property type="entry name" value="Tiny_macrocysts_regulators"/>
</dbReference>
<evidence type="ECO:0000313" key="2">
    <source>
        <dbReference type="EMBL" id="PNH09880.1"/>
    </source>
</evidence>
<dbReference type="PANTHER" id="PTHR31600:SF2">
    <property type="entry name" value="GAMETE ENRICHED GENE 10 PROTEIN-RELATED"/>
    <property type="match status" value="1"/>
</dbReference>
<name>A0A2J8ABI3_9CHLO</name>
<dbReference type="EMBL" id="PGGS01000075">
    <property type="protein sequence ID" value="PNH09880.1"/>
    <property type="molecule type" value="Genomic_DNA"/>
</dbReference>
<keyword evidence="1" id="KW-1133">Transmembrane helix</keyword>
<keyword evidence="3" id="KW-1185">Reference proteome</keyword>
<evidence type="ECO:0000313" key="3">
    <source>
        <dbReference type="Proteomes" id="UP000236333"/>
    </source>
</evidence>
<sequence length="98" mass="10988">MELGLWRIIGVLNFPWLADLGYSAYLAVLYAMVAALAINLSLCVWVAWCFKEQKFPVVWPVVVLRVFSSVFFQAFDVTSLNLLQDPLPLPLSSSVLVP</sequence>
<evidence type="ECO:0000256" key="1">
    <source>
        <dbReference type="SAM" id="Phobius"/>
    </source>
</evidence>
<protein>
    <submittedName>
        <fullName evidence="2">Uncharacterized protein</fullName>
    </submittedName>
</protein>
<dbReference type="Proteomes" id="UP000236333">
    <property type="component" value="Unassembled WGS sequence"/>
</dbReference>
<keyword evidence="1" id="KW-0472">Membrane</keyword>
<accession>A0A2J8ABI3</accession>
<feature type="transmembrane region" description="Helical" evidence="1">
    <location>
        <begin position="57"/>
        <end position="75"/>
    </location>
</feature>
<dbReference type="PANTHER" id="PTHR31600">
    <property type="entry name" value="TINY MACROCYSTS PROTEIN B-RELATED"/>
    <property type="match status" value="1"/>
</dbReference>
<keyword evidence="1" id="KW-0812">Transmembrane</keyword>
<feature type="transmembrane region" description="Helical" evidence="1">
    <location>
        <begin position="22"/>
        <end position="50"/>
    </location>
</feature>
<gene>
    <name evidence="2" type="ORF">TSOC_003476</name>
</gene>
<comment type="caution">
    <text evidence="2">The sequence shown here is derived from an EMBL/GenBank/DDBJ whole genome shotgun (WGS) entry which is preliminary data.</text>
</comment>
<dbReference type="AlphaFoldDB" id="A0A2J8ABI3"/>
<proteinExistence type="predicted"/>